<feature type="transmembrane region" description="Helical" evidence="2">
    <location>
        <begin position="53"/>
        <end position="70"/>
    </location>
</feature>
<organism evidence="3 4">
    <name type="scientific">Deinococcus reticulitermitis</name>
    <dbReference type="NCBI Taxonomy" id="856736"/>
    <lineage>
        <taxon>Bacteria</taxon>
        <taxon>Thermotogati</taxon>
        <taxon>Deinococcota</taxon>
        <taxon>Deinococci</taxon>
        <taxon>Deinococcales</taxon>
        <taxon>Deinococcaceae</taxon>
        <taxon>Deinococcus</taxon>
    </lineage>
</organism>
<feature type="transmembrane region" description="Helical" evidence="2">
    <location>
        <begin position="29"/>
        <end position="47"/>
    </location>
</feature>
<feature type="region of interest" description="Disordered" evidence="1">
    <location>
        <begin position="1"/>
        <end position="27"/>
    </location>
</feature>
<name>A0A1H6YE52_9DEIO</name>
<reference evidence="4" key="1">
    <citation type="submission" date="2016-10" db="EMBL/GenBank/DDBJ databases">
        <authorList>
            <person name="Varghese N."/>
            <person name="Submissions S."/>
        </authorList>
    </citation>
    <scope>NUCLEOTIDE SEQUENCE [LARGE SCALE GENOMIC DNA]</scope>
    <source>
        <strain evidence="4">CGMCC 1.10218</strain>
    </source>
</reference>
<dbReference type="STRING" id="856736.SAMN04488058_10784"/>
<keyword evidence="2" id="KW-1133">Transmembrane helix</keyword>
<keyword evidence="2" id="KW-0472">Membrane</keyword>
<feature type="transmembrane region" description="Helical" evidence="2">
    <location>
        <begin position="77"/>
        <end position="102"/>
    </location>
</feature>
<dbReference type="RefSeq" id="WP_092264404.1">
    <property type="nucleotide sequence ID" value="NZ_FNZA01000007.1"/>
</dbReference>
<evidence type="ECO:0000313" key="4">
    <source>
        <dbReference type="Proteomes" id="UP000199223"/>
    </source>
</evidence>
<evidence type="ECO:0000313" key="3">
    <source>
        <dbReference type="EMBL" id="SEJ39563.1"/>
    </source>
</evidence>
<keyword evidence="2" id="KW-0812">Transmembrane</keyword>
<proteinExistence type="predicted"/>
<accession>A0A1H6YE52</accession>
<sequence length="288" mass="30688">MNEQAMQEEQTKRRRKGRRPKRPQRPGEVWSAVGGLLVGALVISLIFGNSSVGFVLLLAAASVLIVGSVHPEARRRLTVFFGSEAVQASGGMAVGALVLSGIFGNEFLMIAVILIITALVFILGVFAPTPPGGPQVMAAEPPAEPEPAPVPALPAQAQGEAVSPIDIRALCRGLPPALAGDVFVTVEHLEQAALRAEASGQARAAFDARQSLRDYLPNTVEAWKAQDQADRRAEELAQALAEVRAIADSGDTRAAQRRSWETQQRFLRSRSPDAPLPDPDPESGTQSR</sequence>
<gene>
    <name evidence="3" type="ORF">SAMN04488058_10784</name>
</gene>
<keyword evidence="4" id="KW-1185">Reference proteome</keyword>
<feature type="compositionally biased region" description="Basic residues" evidence="1">
    <location>
        <begin position="12"/>
        <end position="24"/>
    </location>
</feature>
<feature type="region of interest" description="Disordered" evidence="1">
    <location>
        <begin position="247"/>
        <end position="288"/>
    </location>
</feature>
<feature type="transmembrane region" description="Helical" evidence="2">
    <location>
        <begin position="108"/>
        <end position="127"/>
    </location>
</feature>
<evidence type="ECO:0000256" key="2">
    <source>
        <dbReference type="SAM" id="Phobius"/>
    </source>
</evidence>
<dbReference type="AlphaFoldDB" id="A0A1H6YE52"/>
<dbReference type="EMBL" id="FNZA01000007">
    <property type="protein sequence ID" value="SEJ39563.1"/>
    <property type="molecule type" value="Genomic_DNA"/>
</dbReference>
<protein>
    <submittedName>
        <fullName evidence="3">Uncharacterized protein</fullName>
    </submittedName>
</protein>
<evidence type="ECO:0000256" key="1">
    <source>
        <dbReference type="SAM" id="MobiDB-lite"/>
    </source>
</evidence>
<dbReference type="Proteomes" id="UP000199223">
    <property type="component" value="Unassembled WGS sequence"/>
</dbReference>
<dbReference type="OrthoDB" id="66201at2"/>